<gene>
    <name evidence="1" type="ORF">Din_031125</name>
</gene>
<sequence>MAEHPARVEEEVNPDDQLVSRGEFLAIKSQVQEMVTMMRSMAAATMPTLLAAVPPVAQVTPPIPAPVPVQPDLASTSAALPPVGNLPKTTNGPAPTAQVTLSAEDVKQYSNIATAGSMEDRLASQLASMEKSLREIRGIDLYGGTNYNDLCLFPKVQLPPKFKVPDFTKYDGTGCPYTHLRMFCGELGGVGNNKKLCIQLFQRSLKGSALLWYVGEYGRMKTWSELTSLFMS</sequence>
<dbReference type="AlphaFoldDB" id="A0A5B7AZE5"/>
<name>A0A5B7AZE5_DAVIN</name>
<accession>A0A5B7AZE5</accession>
<protein>
    <recommendedName>
        <fullName evidence="2">Retrotransposon gag domain-containing protein</fullName>
    </recommendedName>
</protein>
<proteinExistence type="predicted"/>
<dbReference type="PANTHER" id="PTHR33223:SF8">
    <property type="entry name" value="OS04G0172440 PROTEIN"/>
    <property type="match status" value="1"/>
</dbReference>
<organism evidence="1">
    <name type="scientific">Davidia involucrata</name>
    <name type="common">Dove tree</name>
    <dbReference type="NCBI Taxonomy" id="16924"/>
    <lineage>
        <taxon>Eukaryota</taxon>
        <taxon>Viridiplantae</taxon>
        <taxon>Streptophyta</taxon>
        <taxon>Embryophyta</taxon>
        <taxon>Tracheophyta</taxon>
        <taxon>Spermatophyta</taxon>
        <taxon>Magnoliopsida</taxon>
        <taxon>eudicotyledons</taxon>
        <taxon>Gunneridae</taxon>
        <taxon>Pentapetalae</taxon>
        <taxon>asterids</taxon>
        <taxon>Cornales</taxon>
        <taxon>Nyssaceae</taxon>
        <taxon>Davidia</taxon>
    </lineage>
</organism>
<dbReference type="PANTHER" id="PTHR33223">
    <property type="entry name" value="CCHC-TYPE DOMAIN-CONTAINING PROTEIN"/>
    <property type="match status" value="1"/>
</dbReference>
<evidence type="ECO:0008006" key="2">
    <source>
        <dbReference type="Google" id="ProtNLM"/>
    </source>
</evidence>
<evidence type="ECO:0000313" key="1">
    <source>
        <dbReference type="EMBL" id="MPA61684.1"/>
    </source>
</evidence>
<dbReference type="EMBL" id="GHES01031125">
    <property type="protein sequence ID" value="MPA61684.1"/>
    <property type="molecule type" value="Transcribed_RNA"/>
</dbReference>
<reference evidence="1" key="1">
    <citation type="submission" date="2019-08" db="EMBL/GenBank/DDBJ databases">
        <title>Reference gene set and small RNA set construction with multiple tissues from Davidia involucrata Baill.</title>
        <authorList>
            <person name="Yang H."/>
            <person name="Zhou C."/>
            <person name="Li G."/>
            <person name="Wang J."/>
            <person name="Gao P."/>
            <person name="Wang M."/>
            <person name="Wang R."/>
            <person name="Zhao Y."/>
        </authorList>
    </citation>
    <scope>NUCLEOTIDE SEQUENCE</scope>
    <source>
        <tissue evidence="1">Mixed with DoveR01_LX</tissue>
    </source>
</reference>